<proteinExistence type="inferred from homology"/>
<dbReference type="InterPro" id="IPR028889">
    <property type="entry name" value="USP"/>
</dbReference>
<feature type="region of interest" description="Disordered" evidence="4">
    <location>
        <begin position="553"/>
        <end position="627"/>
    </location>
</feature>
<keyword evidence="7" id="KW-1185">Reference proteome</keyword>
<evidence type="ECO:0000256" key="4">
    <source>
        <dbReference type="SAM" id="MobiDB-lite"/>
    </source>
</evidence>
<evidence type="ECO:0000313" key="7">
    <source>
        <dbReference type="Proteomes" id="UP000694549"/>
    </source>
</evidence>
<feature type="region of interest" description="Disordered" evidence="4">
    <location>
        <begin position="687"/>
        <end position="708"/>
    </location>
</feature>
<dbReference type="Ensembl" id="ENSAZOT00000024149.1">
    <property type="protein sequence ID" value="ENSAZOP00000022480.1"/>
    <property type="gene ID" value="ENSAZOG00000014559.1"/>
</dbReference>
<feature type="compositionally biased region" description="Basic and acidic residues" evidence="4">
    <location>
        <begin position="382"/>
        <end position="398"/>
    </location>
</feature>
<feature type="domain" description="USP" evidence="5">
    <location>
        <begin position="30"/>
        <end position="351"/>
    </location>
</feature>
<sequence length="1109" mass="124425">MAWVKFLRKPGGNLGKVYQPGSILSLAPTKGLLNEPGQNSCFLNSAVQVLWQLDIFRRSLRGLTGHVCQGDACIFCALKAIFSQFQHSREKALPSDNMRHALAESFKDEQRFQLGFMDDAAECFENILERIHFHLVPNSDTDMCTSKSCISHQKFAMTLYEQCVCRSCGASSDPLPFTEFVRYISTTALCNEVERMMERHERLKPEMFAELLQAANTADDYRKCPSNCGQKIKIRRVLMNCPEIVTIGLVWDSEHSDLTEEVMRNLATQLYLPGLFYRVTDENAKNSELFLVGMICYTSRHYCAFAFHTKSCKWVLFDDANVKEIGTKWKDVVSRCIRCHFQPLLLFYANPDGTAVSPEDAPKQIIHWSPNKVVGGSGEDLGFEKHSAPKSDHLKENGIGDSASQRSNKKLQPDNSAFSRSHIQASGGRGPAKLVYNDQKDRLKDISRECAQKAADMKNFSSLRKDADRGPRKESGRQRDLTGEDRSYFKSGSPPVGNGLRQCTDQRIYSSQGRGPYKHDSAPHQAKLSVPVLGTNKTEAFTAGEKPVVRTRTDGVTGYDTDCSQDSRDKGSISSSRSRSKGWKPMRETLNVDSIFSETEKKQHSPKHKATANSKSKHEKERSFNHWPKENQIQKCLMTIYEDETKQDTGSRSSLDSEGKGNAEKIKGFAERKIHGDNWQIQRTESGYESSDHISNGSANPDSPVTEGINPAEVKNVKDGTSCSEQNLSTKKAENVLHSVSQQNRNFYDLRKDPISSEVNYKPHVNFPTELHLQVPSPPVKRAEMPESNRKLLPSSTLQPVLKEVVKSESRNKANEPTSSEWLNPDRFEKMNVSVYCADGVPHPYTENICGRKPINNDFHSSSHPQPLHARTFVPKMGFLASVPQNPRERPVVLPPPCERAGHPVRRADALWVPEAVYQNLPPPLPPKKYALNVLPGSESNSAADVKATEALQSNPLRQAGTPLKSASEANVFTNEQRLKEPFQGNELFVHKPDSPPSLSVNDFWTVSENFLKKGSRHMGPSAGYVDGNDSVSLTTYFSVDSCMTDTYRMKYHQRPKLYFTDSGSFHKEKHPPPAGVELNAPYHATHEPRHPTSEQRYKANVEGIHCSR</sequence>
<dbReference type="SUPFAM" id="SSF54001">
    <property type="entry name" value="Cysteine proteinases"/>
    <property type="match status" value="1"/>
</dbReference>
<feature type="region of interest" description="Disordered" evidence="4">
    <location>
        <begin position="379"/>
        <end position="436"/>
    </location>
</feature>
<evidence type="ECO:0000256" key="1">
    <source>
        <dbReference type="ARBA" id="ARBA00009085"/>
    </source>
</evidence>
<protein>
    <submittedName>
        <fullName evidence="6">Ubiquitin specific peptidase 53</fullName>
    </submittedName>
</protein>
<dbReference type="InterPro" id="IPR052398">
    <property type="entry name" value="Ubiquitin_hydrolase_53/54"/>
</dbReference>
<accession>A0A8B9ZX32</accession>
<keyword evidence="2" id="KW-0833">Ubl conjugation pathway</keyword>
<evidence type="ECO:0000256" key="3">
    <source>
        <dbReference type="ARBA" id="ARBA00022801"/>
    </source>
</evidence>
<dbReference type="GO" id="GO:0016579">
    <property type="term" value="P:protein deubiquitination"/>
    <property type="evidence" value="ECO:0007669"/>
    <property type="project" value="InterPro"/>
</dbReference>
<dbReference type="AlphaFoldDB" id="A0A8B9ZX32"/>
<comment type="similarity">
    <text evidence="1">Belongs to the peptidase C19 family.</text>
</comment>
<feature type="compositionally biased region" description="Polar residues" evidence="4">
    <location>
        <begin position="413"/>
        <end position="424"/>
    </location>
</feature>
<dbReference type="Gene3D" id="3.90.70.10">
    <property type="entry name" value="Cysteine proteinases"/>
    <property type="match status" value="1"/>
</dbReference>
<feature type="compositionally biased region" description="Polar residues" evidence="4">
    <location>
        <begin position="687"/>
        <end position="703"/>
    </location>
</feature>
<evidence type="ECO:0000256" key="2">
    <source>
        <dbReference type="ARBA" id="ARBA00022786"/>
    </source>
</evidence>
<feature type="compositionally biased region" description="Basic and acidic residues" evidence="4">
    <location>
        <begin position="616"/>
        <end position="627"/>
    </location>
</feature>
<reference evidence="6" key="2">
    <citation type="submission" date="2025-09" db="UniProtKB">
        <authorList>
            <consortium name="Ensembl"/>
        </authorList>
    </citation>
    <scope>IDENTIFICATION</scope>
</reference>
<evidence type="ECO:0000259" key="5">
    <source>
        <dbReference type="PROSITE" id="PS50235"/>
    </source>
</evidence>
<dbReference type="PANTHER" id="PTHR22975:SF6">
    <property type="entry name" value="INACTIVE UBIQUITIN CARBOXYL-TERMINAL HYDROLASE 53"/>
    <property type="match status" value="1"/>
</dbReference>
<evidence type="ECO:0000313" key="6">
    <source>
        <dbReference type="Ensembl" id="ENSAZOP00000022480.1"/>
    </source>
</evidence>
<organism evidence="6 7">
    <name type="scientific">Anas zonorhyncha</name>
    <name type="common">Eastern spot-billed duck</name>
    <dbReference type="NCBI Taxonomy" id="75864"/>
    <lineage>
        <taxon>Eukaryota</taxon>
        <taxon>Metazoa</taxon>
        <taxon>Chordata</taxon>
        <taxon>Craniata</taxon>
        <taxon>Vertebrata</taxon>
        <taxon>Euteleostomi</taxon>
        <taxon>Archelosauria</taxon>
        <taxon>Archosauria</taxon>
        <taxon>Dinosauria</taxon>
        <taxon>Saurischia</taxon>
        <taxon>Theropoda</taxon>
        <taxon>Coelurosauria</taxon>
        <taxon>Aves</taxon>
        <taxon>Neognathae</taxon>
        <taxon>Galloanserae</taxon>
        <taxon>Anseriformes</taxon>
        <taxon>Anatidae</taxon>
        <taxon>Anatinae</taxon>
        <taxon>Anas</taxon>
    </lineage>
</organism>
<dbReference type="FunFam" id="3.90.70.10:FF:000041">
    <property type="entry name" value="Inactive ubiquitin carboxyl-terminal hydrolase 53"/>
    <property type="match status" value="1"/>
</dbReference>
<reference evidence="6" key="1">
    <citation type="submission" date="2025-08" db="UniProtKB">
        <authorList>
            <consortium name="Ensembl"/>
        </authorList>
    </citation>
    <scope>IDENTIFICATION</scope>
</reference>
<dbReference type="Pfam" id="PF00443">
    <property type="entry name" value="UCH"/>
    <property type="match status" value="1"/>
</dbReference>
<dbReference type="GO" id="GO:0010996">
    <property type="term" value="P:response to auditory stimulus"/>
    <property type="evidence" value="ECO:0007669"/>
    <property type="project" value="TreeGrafter"/>
</dbReference>
<keyword evidence="3" id="KW-0378">Hydrolase</keyword>
<dbReference type="PROSITE" id="PS50235">
    <property type="entry name" value="USP_3"/>
    <property type="match status" value="1"/>
</dbReference>
<dbReference type="Proteomes" id="UP000694549">
    <property type="component" value="Unplaced"/>
</dbReference>
<dbReference type="GO" id="GO:0004843">
    <property type="term" value="F:cysteine-type deubiquitinase activity"/>
    <property type="evidence" value="ECO:0007669"/>
    <property type="project" value="InterPro"/>
</dbReference>
<dbReference type="GO" id="GO:0005911">
    <property type="term" value="C:cell-cell junction"/>
    <property type="evidence" value="ECO:0007669"/>
    <property type="project" value="TreeGrafter"/>
</dbReference>
<dbReference type="CDD" id="cd02257">
    <property type="entry name" value="Peptidase_C19"/>
    <property type="match status" value="1"/>
</dbReference>
<feature type="compositionally biased region" description="Basic and acidic residues" evidence="4">
    <location>
        <begin position="463"/>
        <end position="488"/>
    </location>
</feature>
<dbReference type="PANTHER" id="PTHR22975">
    <property type="entry name" value="UBIQUITIN SPECIFIC PROTEINASE"/>
    <property type="match status" value="1"/>
</dbReference>
<name>A0A8B9ZX32_9AVES</name>
<dbReference type="InterPro" id="IPR038765">
    <property type="entry name" value="Papain-like_cys_pep_sf"/>
</dbReference>
<feature type="region of interest" description="Disordered" evidence="4">
    <location>
        <begin position="457"/>
        <end position="502"/>
    </location>
</feature>
<dbReference type="InterPro" id="IPR001394">
    <property type="entry name" value="Peptidase_C19_UCH"/>
</dbReference>
<dbReference type="GO" id="GO:0007605">
    <property type="term" value="P:sensory perception of sound"/>
    <property type="evidence" value="ECO:0007669"/>
    <property type="project" value="TreeGrafter"/>
</dbReference>